<dbReference type="Proteomes" id="UP000014760">
    <property type="component" value="Unassembled WGS sequence"/>
</dbReference>
<dbReference type="InterPro" id="IPR003034">
    <property type="entry name" value="SAP_dom"/>
</dbReference>
<name>R7TDH6_CAPTE</name>
<dbReference type="AlphaFoldDB" id="R7TDH6"/>
<dbReference type="GO" id="GO:0006281">
    <property type="term" value="P:DNA repair"/>
    <property type="evidence" value="ECO:0007669"/>
    <property type="project" value="UniProtKB-ARBA"/>
</dbReference>
<dbReference type="SMART" id="SM00513">
    <property type="entry name" value="SAP"/>
    <property type="match status" value="1"/>
</dbReference>
<dbReference type="EnsemblMetazoa" id="CapteT198786">
    <property type="protein sequence ID" value="CapteP198786"/>
    <property type="gene ID" value="CapteG198786"/>
</dbReference>
<gene>
    <name evidence="2" type="ORF">CAPTEDRAFT_198786</name>
</gene>
<evidence type="ECO:0000259" key="1">
    <source>
        <dbReference type="PROSITE" id="PS50800"/>
    </source>
</evidence>
<dbReference type="Pfam" id="PF02037">
    <property type="entry name" value="SAP"/>
    <property type="match status" value="1"/>
</dbReference>
<sequence length="177" mass="20746">MTVAQLKNELEKRGAKKSGKKQDLVDRLEAYDQNMNFGKQVLVDKNPFSMVVSPPETYKDINVDSSIPLVTMDTVNSYLDLFDQAISEKIQEVDGQLKLNENHIYYYQVQGTLLCIGRRHCHFIVWTHKDLRVILVPREDEFIQSMICTLNHFYFEYFEPHLVEKFVYLNTGSLYVK</sequence>
<dbReference type="SUPFAM" id="SSF52980">
    <property type="entry name" value="Restriction endonuclease-like"/>
    <property type="match status" value="1"/>
</dbReference>
<accession>R7TDH6</accession>
<dbReference type="InterPro" id="IPR011335">
    <property type="entry name" value="Restrct_endonuc-II-like"/>
</dbReference>
<reference evidence="4" key="1">
    <citation type="submission" date="2012-12" db="EMBL/GenBank/DDBJ databases">
        <authorList>
            <person name="Hellsten U."/>
            <person name="Grimwood J."/>
            <person name="Chapman J.A."/>
            <person name="Shapiro H."/>
            <person name="Aerts A."/>
            <person name="Otillar R.P."/>
            <person name="Terry A.Y."/>
            <person name="Boore J.L."/>
            <person name="Simakov O."/>
            <person name="Marletaz F."/>
            <person name="Cho S.-J."/>
            <person name="Edsinger-Gonzales E."/>
            <person name="Havlak P."/>
            <person name="Kuo D.-H."/>
            <person name="Larsson T."/>
            <person name="Lv J."/>
            <person name="Arendt D."/>
            <person name="Savage R."/>
            <person name="Osoegawa K."/>
            <person name="de Jong P."/>
            <person name="Lindberg D.R."/>
            <person name="Seaver E.C."/>
            <person name="Weisblat D.A."/>
            <person name="Putnam N.H."/>
            <person name="Grigoriev I.V."/>
            <person name="Rokhsar D.S."/>
        </authorList>
    </citation>
    <scope>NUCLEOTIDE SEQUENCE</scope>
    <source>
        <strain evidence="4">I ESC-2004</strain>
    </source>
</reference>
<evidence type="ECO:0000313" key="4">
    <source>
        <dbReference type="Proteomes" id="UP000014760"/>
    </source>
</evidence>
<dbReference type="PANTHER" id="PTHR46609:SF8">
    <property type="entry name" value="YQAJ VIRAL RECOMBINASE DOMAIN-CONTAINING PROTEIN"/>
    <property type="match status" value="1"/>
</dbReference>
<dbReference type="Gene3D" id="1.10.720.30">
    <property type="entry name" value="SAP domain"/>
    <property type="match status" value="1"/>
</dbReference>
<reference evidence="2 4" key="2">
    <citation type="journal article" date="2013" name="Nature">
        <title>Insights into bilaterian evolution from three spiralian genomes.</title>
        <authorList>
            <person name="Simakov O."/>
            <person name="Marletaz F."/>
            <person name="Cho S.J."/>
            <person name="Edsinger-Gonzales E."/>
            <person name="Havlak P."/>
            <person name="Hellsten U."/>
            <person name="Kuo D.H."/>
            <person name="Larsson T."/>
            <person name="Lv J."/>
            <person name="Arendt D."/>
            <person name="Savage R."/>
            <person name="Osoegawa K."/>
            <person name="de Jong P."/>
            <person name="Grimwood J."/>
            <person name="Chapman J.A."/>
            <person name="Shapiro H."/>
            <person name="Aerts A."/>
            <person name="Otillar R.P."/>
            <person name="Terry A.Y."/>
            <person name="Boore J.L."/>
            <person name="Grigoriev I.V."/>
            <person name="Lindberg D.R."/>
            <person name="Seaver E.C."/>
            <person name="Weisblat D.A."/>
            <person name="Putnam N.H."/>
            <person name="Rokhsar D.S."/>
        </authorList>
    </citation>
    <scope>NUCLEOTIDE SEQUENCE</scope>
    <source>
        <strain evidence="2 4">I ESC-2004</strain>
    </source>
</reference>
<dbReference type="InterPro" id="IPR011604">
    <property type="entry name" value="PDDEXK-like_dom_sf"/>
</dbReference>
<reference evidence="3" key="3">
    <citation type="submission" date="2015-06" db="UniProtKB">
        <authorList>
            <consortium name="EnsemblMetazoa"/>
        </authorList>
    </citation>
    <scope>IDENTIFICATION</scope>
</reference>
<dbReference type="InterPro" id="IPR051703">
    <property type="entry name" value="NF-kappa-B_Signaling_Reg"/>
</dbReference>
<evidence type="ECO:0000313" key="2">
    <source>
        <dbReference type="EMBL" id="ELT89116.1"/>
    </source>
</evidence>
<dbReference type="EMBL" id="KB311516">
    <property type="protein sequence ID" value="ELT89116.1"/>
    <property type="molecule type" value="Genomic_DNA"/>
</dbReference>
<feature type="domain" description="SAP" evidence="1">
    <location>
        <begin position="1"/>
        <end position="32"/>
    </location>
</feature>
<evidence type="ECO:0000313" key="3">
    <source>
        <dbReference type="EnsemblMetazoa" id="CapteP198786"/>
    </source>
</evidence>
<dbReference type="STRING" id="283909.R7TDH6"/>
<dbReference type="InterPro" id="IPR036361">
    <property type="entry name" value="SAP_dom_sf"/>
</dbReference>
<dbReference type="EMBL" id="AMQN01015025">
    <property type="status" value="NOT_ANNOTATED_CDS"/>
    <property type="molecule type" value="Genomic_DNA"/>
</dbReference>
<keyword evidence="4" id="KW-1185">Reference proteome</keyword>
<organism evidence="2">
    <name type="scientific">Capitella teleta</name>
    <name type="common">Polychaete worm</name>
    <dbReference type="NCBI Taxonomy" id="283909"/>
    <lineage>
        <taxon>Eukaryota</taxon>
        <taxon>Metazoa</taxon>
        <taxon>Spiralia</taxon>
        <taxon>Lophotrochozoa</taxon>
        <taxon>Annelida</taxon>
        <taxon>Polychaeta</taxon>
        <taxon>Sedentaria</taxon>
        <taxon>Scolecida</taxon>
        <taxon>Capitellidae</taxon>
        <taxon>Capitella</taxon>
    </lineage>
</organism>
<dbReference type="Gene3D" id="3.90.320.10">
    <property type="match status" value="1"/>
</dbReference>
<proteinExistence type="predicted"/>
<protein>
    <recommendedName>
        <fullName evidence="1">SAP domain-containing protein</fullName>
    </recommendedName>
</protein>
<dbReference type="PANTHER" id="PTHR46609">
    <property type="entry name" value="EXONUCLEASE, PHAGE-TYPE/RECB, C-TERMINAL DOMAIN-CONTAINING PROTEIN"/>
    <property type="match status" value="1"/>
</dbReference>
<dbReference type="HOGENOM" id="CLU_1519302_0_0_1"/>
<dbReference type="PROSITE" id="PS50800">
    <property type="entry name" value="SAP"/>
    <property type="match status" value="1"/>
</dbReference>
<dbReference type="SUPFAM" id="SSF68906">
    <property type="entry name" value="SAP domain"/>
    <property type="match status" value="1"/>
</dbReference>
<dbReference type="OrthoDB" id="6137012at2759"/>